<evidence type="ECO:0000313" key="1">
    <source>
        <dbReference type="EMBL" id="CAB5194804.1"/>
    </source>
</evidence>
<name>A0A6J7WC55_9CAUD</name>
<proteinExistence type="predicted"/>
<organism evidence="1">
    <name type="scientific">uncultured Caudovirales phage</name>
    <dbReference type="NCBI Taxonomy" id="2100421"/>
    <lineage>
        <taxon>Viruses</taxon>
        <taxon>Duplodnaviria</taxon>
        <taxon>Heunggongvirae</taxon>
        <taxon>Uroviricota</taxon>
        <taxon>Caudoviricetes</taxon>
        <taxon>Peduoviridae</taxon>
        <taxon>Maltschvirus</taxon>
        <taxon>Maltschvirus maltsch</taxon>
    </lineage>
</organism>
<reference evidence="1" key="1">
    <citation type="submission" date="2020-05" db="EMBL/GenBank/DDBJ databases">
        <authorList>
            <person name="Chiriac C."/>
            <person name="Salcher M."/>
            <person name="Ghai R."/>
            <person name="Kavagutti S V."/>
        </authorList>
    </citation>
    <scope>NUCLEOTIDE SEQUENCE</scope>
</reference>
<accession>A0A6J7WC55</accession>
<sequence>MTCPKCRSPNWDYANVGMPYALVCLDCGDLYGEKRMTESDFESKFENGELDCEFAMFISERYDAWSKPKMLSYWEDTDAYLEFKDSMVKEPLPMLKDTFFEGSNPLDKFPSIWSSK</sequence>
<gene>
    <name evidence="1" type="ORF">UFOVP176_35</name>
</gene>
<protein>
    <submittedName>
        <fullName evidence="1">Uncharacterized protein</fullName>
    </submittedName>
</protein>
<dbReference type="EMBL" id="LR798224">
    <property type="protein sequence ID" value="CAB5194804.1"/>
    <property type="molecule type" value="Genomic_DNA"/>
</dbReference>